<dbReference type="EMBL" id="JAVRRG010000439">
    <property type="protein sequence ID" value="KAK5069683.1"/>
    <property type="molecule type" value="Genomic_DNA"/>
</dbReference>
<protein>
    <recommendedName>
        <fullName evidence="5">Zn(2)-C6 fungal-type domain-containing protein</fullName>
    </recommendedName>
</protein>
<dbReference type="Gene3D" id="4.10.240.10">
    <property type="entry name" value="Zn(2)-C6 fungal-type DNA-binding domain"/>
    <property type="match status" value="1"/>
</dbReference>
<name>A0ABR0JT52_9EURO</name>
<dbReference type="InterPro" id="IPR001138">
    <property type="entry name" value="Zn2Cys6_DnaBD"/>
</dbReference>
<comment type="caution">
    <text evidence="6">The sequence shown here is derived from an EMBL/GenBank/DDBJ whole genome shotgun (WGS) entry which is preliminary data.</text>
</comment>
<dbReference type="Pfam" id="PF00172">
    <property type="entry name" value="Zn_clus"/>
    <property type="match status" value="1"/>
</dbReference>
<dbReference type="PANTHER" id="PTHR38791:SF5">
    <property type="entry name" value="TRANSCRIPTION FACTOR DBAG-RELATED"/>
    <property type="match status" value="1"/>
</dbReference>
<dbReference type="PROSITE" id="PS50048">
    <property type="entry name" value="ZN2_CY6_FUNGAL_2"/>
    <property type="match status" value="1"/>
</dbReference>
<dbReference type="InterPro" id="IPR053175">
    <property type="entry name" value="DHMBA_Reg_Transcription_Factor"/>
</dbReference>
<dbReference type="CDD" id="cd00067">
    <property type="entry name" value="GAL4"/>
    <property type="match status" value="1"/>
</dbReference>
<keyword evidence="1" id="KW-0805">Transcription regulation</keyword>
<evidence type="ECO:0000259" key="5">
    <source>
        <dbReference type="PROSITE" id="PS50048"/>
    </source>
</evidence>
<evidence type="ECO:0000256" key="3">
    <source>
        <dbReference type="ARBA" id="ARBA00023163"/>
    </source>
</evidence>
<keyword evidence="3" id="KW-0804">Transcription</keyword>
<keyword evidence="4" id="KW-0539">Nucleus</keyword>
<evidence type="ECO:0000256" key="4">
    <source>
        <dbReference type="ARBA" id="ARBA00023242"/>
    </source>
</evidence>
<sequence length="530" mass="58675">MVYYGVLSKGCQRCRQRKVKCDQERPECLKCKKSNTLCPGYRDLAEIMFRDESERIMQKACQPEQTTTSVLGGRVTISPRSRKCSALGTDVDLFTAPIYALSIFHPLSLPIDILGANFFFAKYAFNGPPFSSSFHDWVTQSYLENGPNHVLRAVIEAVGMAAISNVSHAPHVASRSKKQYCKALTAMRQALSEPVQALADTTFLAAILLGLFETVNFEHGDRYHYWAAHVEGATTLLELRGPEQFNRERGGQLYLQIRSQILLACIQQHIAVPPTLVQATYNFQTSAIRQQWQHRHVASPGSICEISFRIVNLKAACEKGEVRDPQLICQTALEIDSDLTDWQAGVPPHWRYATIDAPEPDPGTYFDAKSHVYPNLWVAEAWNNWRTLRISVNQIILANGLHSNLPDTAQNSAAISTIRQCSAEICISAASFTDSPSRSTVLLPQVPVHSLTSFTGVISLIRPLHLLAMEELNARSVRAFAVEQLQRISAAVGIRLAGLLAETVSRSVNEAPGDFEPVRSSGMIPLAPCC</sequence>
<keyword evidence="7" id="KW-1185">Reference proteome</keyword>
<feature type="domain" description="Zn(2)-C6 fungal-type" evidence="5">
    <location>
        <begin position="10"/>
        <end position="38"/>
    </location>
</feature>
<keyword evidence="2" id="KW-0238">DNA-binding</keyword>
<accession>A0ABR0JT52</accession>
<evidence type="ECO:0000313" key="7">
    <source>
        <dbReference type="Proteomes" id="UP001345013"/>
    </source>
</evidence>
<gene>
    <name evidence="6" type="ORF">LTR24_010693</name>
</gene>
<dbReference type="Pfam" id="PF11951">
    <property type="entry name" value="Fungal_trans_2"/>
    <property type="match status" value="1"/>
</dbReference>
<dbReference type="Proteomes" id="UP001345013">
    <property type="component" value="Unassembled WGS sequence"/>
</dbReference>
<dbReference type="PROSITE" id="PS00463">
    <property type="entry name" value="ZN2_CY6_FUNGAL_1"/>
    <property type="match status" value="1"/>
</dbReference>
<proteinExistence type="predicted"/>
<dbReference type="InterPro" id="IPR021858">
    <property type="entry name" value="Fun_TF"/>
</dbReference>
<evidence type="ECO:0000313" key="6">
    <source>
        <dbReference type="EMBL" id="KAK5069683.1"/>
    </source>
</evidence>
<evidence type="ECO:0000256" key="1">
    <source>
        <dbReference type="ARBA" id="ARBA00023015"/>
    </source>
</evidence>
<organism evidence="6 7">
    <name type="scientific">Lithohypha guttulata</name>
    <dbReference type="NCBI Taxonomy" id="1690604"/>
    <lineage>
        <taxon>Eukaryota</taxon>
        <taxon>Fungi</taxon>
        <taxon>Dikarya</taxon>
        <taxon>Ascomycota</taxon>
        <taxon>Pezizomycotina</taxon>
        <taxon>Eurotiomycetes</taxon>
        <taxon>Chaetothyriomycetidae</taxon>
        <taxon>Chaetothyriales</taxon>
        <taxon>Trichomeriaceae</taxon>
        <taxon>Lithohypha</taxon>
    </lineage>
</organism>
<dbReference type="PANTHER" id="PTHR38791">
    <property type="entry name" value="ZN(II)2CYS6 TRANSCRIPTION FACTOR (EUROFUNG)-RELATED-RELATED"/>
    <property type="match status" value="1"/>
</dbReference>
<dbReference type="InterPro" id="IPR036864">
    <property type="entry name" value="Zn2-C6_fun-type_DNA-bd_sf"/>
</dbReference>
<reference evidence="6 7" key="1">
    <citation type="submission" date="2023-08" db="EMBL/GenBank/DDBJ databases">
        <title>Black Yeasts Isolated from many extreme environments.</title>
        <authorList>
            <person name="Coleine C."/>
            <person name="Stajich J.E."/>
            <person name="Selbmann L."/>
        </authorList>
    </citation>
    <scope>NUCLEOTIDE SEQUENCE [LARGE SCALE GENOMIC DNA]</scope>
    <source>
        <strain evidence="6 7">CCFEE 5885</strain>
    </source>
</reference>
<evidence type="ECO:0000256" key="2">
    <source>
        <dbReference type="ARBA" id="ARBA00023125"/>
    </source>
</evidence>
<dbReference type="SUPFAM" id="SSF57701">
    <property type="entry name" value="Zn2/Cys6 DNA-binding domain"/>
    <property type="match status" value="1"/>
</dbReference>
<dbReference type="SMART" id="SM00066">
    <property type="entry name" value="GAL4"/>
    <property type="match status" value="1"/>
</dbReference>